<dbReference type="VEuPathDB" id="AmoebaDB:DDB_G0278419"/>
<evidence type="ECO:0000256" key="1">
    <source>
        <dbReference type="ARBA" id="ARBA00007469"/>
    </source>
</evidence>
<comment type="caution">
    <text evidence="3">The sequence shown here is derived from an EMBL/GenBank/DDBJ whole genome shotgun (WGS) entry which is preliminary data.</text>
</comment>
<dbReference type="GO" id="GO:0005576">
    <property type="term" value="C:extracellular region"/>
    <property type="evidence" value="ECO:0000318"/>
    <property type="project" value="GO_Central"/>
</dbReference>
<sequence length="104" mass="11610">MAFWIETNENIWSSEFSKQGTCAIESDSLVNGTFSYFQAGVNLHQKLNLTQALENENIYPSSKLISASSIANAFKNQFCDLSLMDYPDLHGWSCDGDVILPSSY</sequence>
<dbReference type="PANTHER" id="PTHR11240">
    <property type="entry name" value="RIBONUCLEASE T2"/>
    <property type="match status" value="1"/>
</dbReference>
<proteinExistence type="inferred from homology"/>
<dbReference type="PaxDb" id="44689-DDB0205444"/>
<dbReference type="InParanoid" id="Q54Y46"/>
<dbReference type="KEGG" id="ddi:DDB_G0278419"/>
<evidence type="ECO:0000256" key="2">
    <source>
        <dbReference type="RuleBase" id="RU004328"/>
    </source>
</evidence>
<dbReference type="SUPFAM" id="SSF55895">
    <property type="entry name" value="Ribonuclease Rh-like"/>
    <property type="match status" value="1"/>
</dbReference>
<dbReference type="EMBL" id="AAFI02000023">
    <property type="protein sequence ID" value="EAL68382.1"/>
    <property type="molecule type" value="Genomic_DNA"/>
</dbReference>
<reference evidence="3 4" key="1">
    <citation type="journal article" date="2005" name="Nature">
        <title>The genome of the social amoeba Dictyostelium discoideum.</title>
        <authorList>
            <consortium name="The Dictyostelium discoideum Sequencing Consortium"/>
            <person name="Eichinger L."/>
            <person name="Pachebat J.A."/>
            <person name="Glockner G."/>
            <person name="Rajandream M.A."/>
            <person name="Sucgang R."/>
            <person name="Berriman M."/>
            <person name="Song J."/>
            <person name="Olsen R."/>
            <person name="Szafranski K."/>
            <person name="Xu Q."/>
            <person name="Tunggal B."/>
            <person name="Kummerfeld S."/>
            <person name="Madera M."/>
            <person name="Konfortov B.A."/>
            <person name="Rivero F."/>
            <person name="Bankier A.T."/>
            <person name="Lehmann R."/>
            <person name="Hamlin N."/>
            <person name="Davies R."/>
            <person name="Gaudet P."/>
            <person name="Fey P."/>
            <person name="Pilcher K."/>
            <person name="Chen G."/>
            <person name="Saunders D."/>
            <person name="Sodergren E."/>
            <person name="Davis P."/>
            <person name="Kerhornou A."/>
            <person name="Nie X."/>
            <person name="Hall N."/>
            <person name="Anjard C."/>
            <person name="Hemphill L."/>
            <person name="Bason N."/>
            <person name="Farbrother P."/>
            <person name="Desany B."/>
            <person name="Just E."/>
            <person name="Morio T."/>
            <person name="Rost R."/>
            <person name="Churcher C."/>
            <person name="Cooper J."/>
            <person name="Haydock S."/>
            <person name="van Driessche N."/>
            <person name="Cronin A."/>
            <person name="Goodhead I."/>
            <person name="Muzny D."/>
            <person name="Mourier T."/>
            <person name="Pain A."/>
            <person name="Lu M."/>
            <person name="Harper D."/>
            <person name="Lindsay R."/>
            <person name="Hauser H."/>
            <person name="James K."/>
            <person name="Quiles M."/>
            <person name="Madan Babu M."/>
            <person name="Saito T."/>
            <person name="Buchrieser C."/>
            <person name="Wardroper A."/>
            <person name="Felder M."/>
            <person name="Thangavelu M."/>
            <person name="Johnson D."/>
            <person name="Knights A."/>
            <person name="Loulseged H."/>
            <person name="Mungall K."/>
            <person name="Oliver K."/>
            <person name="Price C."/>
            <person name="Quail M.A."/>
            <person name="Urushihara H."/>
            <person name="Hernandez J."/>
            <person name="Rabbinowitsch E."/>
            <person name="Steffen D."/>
            <person name="Sanders M."/>
            <person name="Ma J."/>
            <person name="Kohara Y."/>
            <person name="Sharp S."/>
            <person name="Simmonds M."/>
            <person name="Spiegler S."/>
            <person name="Tivey A."/>
            <person name="Sugano S."/>
            <person name="White B."/>
            <person name="Walker D."/>
            <person name="Woodward J."/>
            <person name="Winckler T."/>
            <person name="Tanaka Y."/>
            <person name="Shaulsky G."/>
            <person name="Schleicher M."/>
            <person name="Weinstock G."/>
            <person name="Rosenthal A."/>
            <person name="Cox E.C."/>
            <person name="Chisholm R.L."/>
            <person name="Gibbs R."/>
            <person name="Loomis W.F."/>
            <person name="Platzer M."/>
            <person name="Kay R.R."/>
            <person name="Williams J."/>
            <person name="Dear P.H."/>
            <person name="Noegel A.A."/>
            <person name="Barrell B."/>
            <person name="Kuspa A."/>
        </authorList>
    </citation>
    <scope>NUCLEOTIDE SEQUENCE [LARGE SCALE GENOMIC DNA]</scope>
    <source>
        <strain evidence="3 4">AX4</strain>
    </source>
</reference>
<organism evidence="3 4">
    <name type="scientific">Dictyostelium discoideum</name>
    <name type="common">Social amoeba</name>
    <dbReference type="NCBI Taxonomy" id="44689"/>
    <lineage>
        <taxon>Eukaryota</taxon>
        <taxon>Amoebozoa</taxon>
        <taxon>Evosea</taxon>
        <taxon>Eumycetozoa</taxon>
        <taxon>Dictyostelia</taxon>
        <taxon>Dictyosteliales</taxon>
        <taxon>Dictyosteliaceae</taxon>
        <taxon>Dictyostelium</taxon>
    </lineage>
</organism>
<dbReference type="RefSeq" id="XP_642356.1">
    <property type="nucleotide sequence ID" value="XM_637264.1"/>
</dbReference>
<dbReference type="AlphaFoldDB" id="Q54Y46"/>
<evidence type="ECO:0000313" key="4">
    <source>
        <dbReference type="Proteomes" id="UP000002195"/>
    </source>
</evidence>
<comment type="similarity">
    <text evidence="1 2">Belongs to the RNase T2 family.</text>
</comment>
<evidence type="ECO:0000313" key="3">
    <source>
        <dbReference type="EMBL" id="EAL68382.1"/>
    </source>
</evidence>
<dbReference type="GO" id="GO:0003723">
    <property type="term" value="F:RNA binding"/>
    <property type="evidence" value="ECO:0007669"/>
    <property type="project" value="InterPro"/>
</dbReference>
<dbReference type="GO" id="GO:0033897">
    <property type="term" value="F:ribonuclease T2 activity"/>
    <property type="evidence" value="ECO:0007669"/>
    <property type="project" value="InterPro"/>
</dbReference>
<gene>
    <name evidence="3" type="ORF">DDB_G0278419</name>
</gene>
<protein>
    <submittedName>
        <fullName evidence="3">Uncharacterized protein</fullName>
    </submittedName>
</protein>
<dbReference type="Pfam" id="PF00445">
    <property type="entry name" value="Ribonuclease_T2"/>
    <property type="match status" value="1"/>
</dbReference>
<dbReference type="FunCoup" id="Q54Y46">
    <property type="interactions" value="3"/>
</dbReference>
<dbReference type="GO" id="GO:0006401">
    <property type="term" value="P:RNA catabolic process"/>
    <property type="evidence" value="ECO:0000318"/>
    <property type="project" value="GO_Central"/>
</dbReference>
<dbReference type="GeneID" id="8621561"/>
<dbReference type="InterPro" id="IPR036430">
    <property type="entry name" value="RNase_T2-like_sf"/>
</dbReference>
<dbReference type="InterPro" id="IPR001568">
    <property type="entry name" value="RNase_T2-like"/>
</dbReference>
<dbReference type="PANTHER" id="PTHR11240:SF22">
    <property type="entry name" value="RIBONUCLEASE T2"/>
    <property type="match status" value="1"/>
</dbReference>
<accession>Q54Y46</accession>
<dbReference type="SMR" id="Q54Y46"/>
<dbReference type="Proteomes" id="UP000002195">
    <property type="component" value="Unassembled WGS sequence"/>
</dbReference>
<dbReference type="GO" id="GO:0004521">
    <property type="term" value="F:RNA endonuclease activity"/>
    <property type="evidence" value="ECO:0000318"/>
    <property type="project" value="GO_Central"/>
</dbReference>
<name>Q54Y46_DICDI</name>
<dbReference type="HOGENOM" id="CLU_2255239_0_0_1"/>
<keyword evidence="4" id="KW-1185">Reference proteome</keyword>
<dbReference type="Gene3D" id="3.90.730.10">
    <property type="entry name" value="Ribonuclease T2-like"/>
    <property type="match status" value="1"/>
</dbReference>